<dbReference type="GeneID" id="36340701"/>
<sequence>MMTFFQLINWSWILFNKNGKKKTTTIFWISSILHRSSESFQSKNDSYITHSNSHYYKIRQTILMEKCLRVHFHKKLFIKDNTLWIMQDNLFLQLSMFSVKGRAQ</sequence>
<comment type="caution">
    <text evidence="1">The sequence shown here is derived from an EMBL/GenBank/DDBJ whole genome shotgun (WGS) entry which is preliminary data.</text>
</comment>
<proteinExistence type="predicted"/>
<evidence type="ECO:0000313" key="1">
    <source>
        <dbReference type="EMBL" id="EUB60133.1"/>
    </source>
</evidence>
<organism evidence="1 2">
    <name type="scientific">Echinococcus granulosus</name>
    <name type="common">Hydatid tapeworm</name>
    <dbReference type="NCBI Taxonomy" id="6210"/>
    <lineage>
        <taxon>Eukaryota</taxon>
        <taxon>Metazoa</taxon>
        <taxon>Spiralia</taxon>
        <taxon>Lophotrochozoa</taxon>
        <taxon>Platyhelminthes</taxon>
        <taxon>Cestoda</taxon>
        <taxon>Eucestoda</taxon>
        <taxon>Cyclophyllidea</taxon>
        <taxon>Taeniidae</taxon>
        <taxon>Echinococcus</taxon>
        <taxon>Echinococcus granulosus group</taxon>
    </lineage>
</organism>
<reference evidence="1 2" key="1">
    <citation type="journal article" date="2013" name="Nat. Genet.">
        <title>The genome of the hydatid tapeworm Echinococcus granulosus.</title>
        <authorList>
            <person name="Zheng H."/>
            <person name="Zhang W."/>
            <person name="Zhang L."/>
            <person name="Zhang Z."/>
            <person name="Li J."/>
            <person name="Lu G."/>
            <person name="Zhu Y."/>
            <person name="Wang Y."/>
            <person name="Huang Y."/>
            <person name="Liu J."/>
            <person name="Kang H."/>
            <person name="Chen J."/>
            <person name="Wang L."/>
            <person name="Chen A."/>
            <person name="Yu S."/>
            <person name="Gao Z."/>
            <person name="Jin L."/>
            <person name="Gu W."/>
            <person name="Wang Z."/>
            <person name="Zhao L."/>
            <person name="Shi B."/>
            <person name="Wen H."/>
            <person name="Lin R."/>
            <person name="Jones M.K."/>
            <person name="Brejova B."/>
            <person name="Vinar T."/>
            <person name="Zhao G."/>
            <person name="McManus D.P."/>
            <person name="Chen Z."/>
            <person name="Zhou Y."/>
            <person name="Wang S."/>
        </authorList>
    </citation>
    <scope>NUCLEOTIDE SEQUENCE [LARGE SCALE GENOMIC DNA]</scope>
</reference>
<dbReference type="KEGG" id="egl:EGR_04986"/>
<dbReference type="RefSeq" id="XP_024351329.1">
    <property type="nucleotide sequence ID" value="XM_024494235.1"/>
</dbReference>
<accession>W6UGP1</accession>
<evidence type="ECO:0000313" key="2">
    <source>
        <dbReference type="Proteomes" id="UP000019149"/>
    </source>
</evidence>
<name>W6UGP1_ECHGR</name>
<dbReference type="CTD" id="36340701"/>
<dbReference type="EMBL" id="APAU02000034">
    <property type="protein sequence ID" value="EUB60133.1"/>
    <property type="molecule type" value="Genomic_DNA"/>
</dbReference>
<dbReference type="AlphaFoldDB" id="W6UGP1"/>
<protein>
    <submittedName>
        <fullName evidence="1">Uncharacterized protein</fullName>
    </submittedName>
</protein>
<keyword evidence="2" id="KW-1185">Reference proteome</keyword>
<gene>
    <name evidence="1" type="ORF">EGR_04986</name>
</gene>
<dbReference type="Proteomes" id="UP000019149">
    <property type="component" value="Unassembled WGS sequence"/>
</dbReference>